<evidence type="ECO:0000259" key="4">
    <source>
        <dbReference type="Pfam" id="PF04586"/>
    </source>
</evidence>
<gene>
    <name evidence="5" type="ORF">B7H23_14970</name>
</gene>
<sequence>MTRHIDLRGAPERKEAAVEIADVDHDGRFEGYASVFGQADLSGDVVMAGAFARSLRQRGARGVRMLFQHDPAQPIGRWDAIAEDHRGLYVRGRLSLTTARGREVHALMRDGALDGLSIGFRTVRARAEKQAGLRRIMEADLWEISVVTFPMLPTARIAEVKGVLPTKRQFERWLTRDAQLTRKQARQVIAKGFASLTDGRDAHPQGDGLAGAIRRATTIFF</sequence>
<keyword evidence="6" id="KW-1185">Reference proteome</keyword>
<dbReference type="AlphaFoldDB" id="A0A231UU66"/>
<evidence type="ECO:0000313" key="5">
    <source>
        <dbReference type="EMBL" id="OXS99453.1"/>
    </source>
</evidence>
<keyword evidence="2" id="KW-0645">Protease</keyword>
<name>A0A231UU66_9HYPH</name>
<evidence type="ECO:0000256" key="2">
    <source>
        <dbReference type="ARBA" id="ARBA00022670"/>
    </source>
</evidence>
<accession>A0A231UU66</accession>
<dbReference type="GO" id="GO:0006508">
    <property type="term" value="P:proteolysis"/>
    <property type="evidence" value="ECO:0007669"/>
    <property type="project" value="UniProtKB-KW"/>
</dbReference>
<keyword evidence="1" id="KW-1188">Viral release from host cell</keyword>
<comment type="caution">
    <text evidence="5">The sequence shown here is derived from an EMBL/GenBank/DDBJ whole genome shotgun (WGS) entry which is preliminary data.</text>
</comment>
<dbReference type="NCBIfam" id="TIGR01543">
    <property type="entry name" value="proheadase_HK97"/>
    <property type="match status" value="1"/>
</dbReference>
<dbReference type="InterPro" id="IPR054613">
    <property type="entry name" value="Peptidase_S78_dom"/>
</dbReference>
<dbReference type="GO" id="GO:0008233">
    <property type="term" value="F:peptidase activity"/>
    <property type="evidence" value="ECO:0007669"/>
    <property type="project" value="UniProtKB-KW"/>
</dbReference>
<dbReference type="Pfam" id="PF04586">
    <property type="entry name" value="Peptidase_S78"/>
    <property type="match status" value="1"/>
</dbReference>
<dbReference type="SUPFAM" id="SSF50789">
    <property type="entry name" value="Herpes virus serine proteinase, assemblin"/>
    <property type="match status" value="1"/>
</dbReference>
<dbReference type="RefSeq" id="WP_094078230.1">
    <property type="nucleotide sequence ID" value="NZ_NBYO01000003.1"/>
</dbReference>
<dbReference type="InterPro" id="IPR006433">
    <property type="entry name" value="Prohead_protease"/>
</dbReference>
<reference evidence="6" key="1">
    <citation type="journal article" date="2017" name="Int. J. Syst. Evol. Microbiol.">
        <title>Notoacmeibacter marinus gen. nov., sp. nov., isolated from the gut of a limpet and proposal of Notoacmeibacteraceae fam. nov. in the order Rhizobiales of the class Alphaproteobacteria.</title>
        <authorList>
            <person name="Huang Z."/>
            <person name="Guo F."/>
            <person name="Lai Q."/>
        </authorList>
    </citation>
    <scope>NUCLEOTIDE SEQUENCE [LARGE SCALE GENOMIC DNA]</scope>
    <source>
        <strain evidence="6">XMTR2A4</strain>
    </source>
</reference>
<protein>
    <submittedName>
        <fullName evidence="5">Peptidase U35</fullName>
    </submittedName>
</protein>
<organism evidence="5 6">
    <name type="scientific">Notoacmeibacter marinus</name>
    <dbReference type="NCBI Taxonomy" id="1876515"/>
    <lineage>
        <taxon>Bacteria</taxon>
        <taxon>Pseudomonadati</taxon>
        <taxon>Pseudomonadota</taxon>
        <taxon>Alphaproteobacteria</taxon>
        <taxon>Hyphomicrobiales</taxon>
        <taxon>Notoacmeibacteraceae</taxon>
        <taxon>Notoacmeibacter</taxon>
    </lineage>
</organism>
<evidence type="ECO:0000313" key="6">
    <source>
        <dbReference type="Proteomes" id="UP000215405"/>
    </source>
</evidence>
<evidence type="ECO:0000256" key="1">
    <source>
        <dbReference type="ARBA" id="ARBA00022612"/>
    </source>
</evidence>
<evidence type="ECO:0000256" key="3">
    <source>
        <dbReference type="ARBA" id="ARBA00022801"/>
    </source>
</evidence>
<proteinExistence type="predicted"/>
<dbReference type="Proteomes" id="UP000215405">
    <property type="component" value="Unassembled WGS sequence"/>
</dbReference>
<feature type="domain" description="Prohead serine protease" evidence="4">
    <location>
        <begin position="22"/>
        <end position="158"/>
    </location>
</feature>
<dbReference type="EMBL" id="NBYO01000003">
    <property type="protein sequence ID" value="OXS99453.1"/>
    <property type="molecule type" value="Genomic_DNA"/>
</dbReference>
<keyword evidence="3" id="KW-0378">Hydrolase</keyword>